<comment type="caution">
    <text evidence="4">The sequence shown here is derived from an EMBL/GenBank/DDBJ whole genome shotgun (WGS) entry which is preliminary data.</text>
</comment>
<keyword evidence="2" id="KW-0732">Signal</keyword>
<evidence type="ECO:0000256" key="1">
    <source>
        <dbReference type="SAM" id="MobiDB-lite"/>
    </source>
</evidence>
<feature type="signal peptide" evidence="2">
    <location>
        <begin position="1"/>
        <end position="20"/>
    </location>
</feature>
<keyword evidence="5" id="KW-1185">Reference proteome</keyword>
<name>A0A4R7CVX9_9SPHI</name>
<evidence type="ECO:0000313" key="4">
    <source>
        <dbReference type="EMBL" id="TDS12350.1"/>
    </source>
</evidence>
<gene>
    <name evidence="4" type="ORF">B0I21_106208</name>
</gene>
<proteinExistence type="predicted"/>
<dbReference type="PROSITE" id="PS51781">
    <property type="entry name" value="SH3B"/>
    <property type="match status" value="1"/>
</dbReference>
<feature type="domain" description="SH3b" evidence="3">
    <location>
        <begin position="100"/>
        <end position="167"/>
    </location>
</feature>
<evidence type="ECO:0000259" key="3">
    <source>
        <dbReference type="PROSITE" id="PS51781"/>
    </source>
</evidence>
<organism evidence="4 5">
    <name type="scientific">Sphingobacterium paludis</name>
    <dbReference type="NCBI Taxonomy" id="1476465"/>
    <lineage>
        <taxon>Bacteria</taxon>
        <taxon>Pseudomonadati</taxon>
        <taxon>Bacteroidota</taxon>
        <taxon>Sphingobacteriia</taxon>
        <taxon>Sphingobacteriales</taxon>
        <taxon>Sphingobacteriaceae</taxon>
        <taxon>Sphingobacterium</taxon>
    </lineage>
</organism>
<dbReference type="EMBL" id="SNZV01000006">
    <property type="protein sequence ID" value="TDS12350.1"/>
    <property type="molecule type" value="Genomic_DNA"/>
</dbReference>
<accession>A0A4R7CVX9</accession>
<dbReference type="Pfam" id="PF08239">
    <property type="entry name" value="SH3_3"/>
    <property type="match status" value="1"/>
</dbReference>
<reference evidence="4 5" key="1">
    <citation type="submission" date="2019-03" db="EMBL/GenBank/DDBJ databases">
        <title>Genomic Encyclopedia of Type Strains, Phase III (KMG-III): the genomes of soil and plant-associated and newly described type strains.</title>
        <authorList>
            <person name="Whitman W."/>
        </authorList>
    </citation>
    <scope>NUCLEOTIDE SEQUENCE [LARGE SCALE GENOMIC DNA]</scope>
    <source>
        <strain evidence="4 5">CGMCC 1.12801</strain>
    </source>
</reference>
<feature type="chain" id="PRO_5020918984" evidence="2">
    <location>
        <begin position="21"/>
        <end position="169"/>
    </location>
</feature>
<dbReference type="Proteomes" id="UP000294752">
    <property type="component" value="Unassembled WGS sequence"/>
</dbReference>
<protein>
    <submittedName>
        <fullName evidence="4">SH3 domain-containing protein</fullName>
    </submittedName>
</protein>
<evidence type="ECO:0000256" key="2">
    <source>
        <dbReference type="SAM" id="SignalP"/>
    </source>
</evidence>
<dbReference type="SMART" id="SM00287">
    <property type="entry name" value="SH3b"/>
    <property type="match status" value="1"/>
</dbReference>
<dbReference type="InterPro" id="IPR003646">
    <property type="entry name" value="SH3-like_bac-type"/>
</dbReference>
<sequence>MLKIIGFVMVSALSTNFAFSQTAAITYVNIDHAHVLGTCTGSANCTACRNCSKCAHCNAGGSCGVCDHTMHRKNVTKPLEKPRPIKNRSKPSNEKTSKHQDYYLRTVEINIEKANLRKGPALDFPIITTIYQKQKLTCLSNIGNWAKVQTDKGLVGFIRSDAISVSSKP</sequence>
<evidence type="ECO:0000313" key="5">
    <source>
        <dbReference type="Proteomes" id="UP000294752"/>
    </source>
</evidence>
<dbReference type="Gene3D" id="2.30.30.40">
    <property type="entry name" value="SH3 Domains"/>
    <property type="match status" value="1"/>
</dbReference>
<dbReference type="AlphaFoldDB" id="A0A4R7CVX9"/>
<feature type="region of interest" description="Disordered" evidence="1">
    <location>
        <begin position="77"/>
        <end position="98"/>
    </location>
</feature>